<gene>
    <name evidence="8" type="primary">cmk</name>
    <name evidence="10" type="ORF">DRB17_15380</name>
</gene>
<accession>A0A369T9W7</accession>
<dbReference type="NCBIfam" id="TIGR00017">
    <property type="entry name" value="cmk"/>
    <property type="match status" value="1"/>
</dbReference>
<evidence type="ECO:0000256" key="2">
    <source>
        <dbReference type="ARBA" id="ARBA00022679"/>
    </source>
</evidence>
<dbReference type="GO" id="GO:0005524">
    <property type="term" value="F:ATP binding"/>
    <property type="evidence" value="ECO:0007669"/>
    <property type="project" value="UniProtKB-UniRule"/>
</dbReference>
<dbReference type="RefSeq" id="WP_114583106.1">
    <property type="nucleotide sequence ID" value="NZ_QPMH01000017.1"/>
</dbReference>
<feature type="domain" description="Cytidylate kinase" evidence="9">
    <location>
        <begin position="11"/>
        <end position="205"/>
    </location>
</feature>
<protein>
    <recommendedName>
        <fullName evidence="8">Cytidylate kinase</fullName>
        <shortName evidence="8">CK</shortName>
        <ecNumber evidence="8">2.7.4.25</ecNumber>
    </recommendedName>
    <alternativeName>
        <fullName evidence="8">Cytidine monophosphate kinase</fullName>
        <shortName evidence="8">CMP kinase</shortName>
    </alternativeName>
</protein>
<organism evidence="10 11">
    <name type="scientific">Ferruginivarius sediminum</name>
    <dbReference type="NCBI Taxonomy" id="2661937"/>
    <lineage>
        <taxon>Bacteria</taxon>
        <taxon>Pseudomonadati</taxon>
        <taxon>Pseudomonadota</taxon>
        <taxon>Alphaproteobacteria</taxon>
        <taxon>Rhodospirillales</taxon>
        <taxon>Rhodospirillaceae</taxon>
        <taxon>Ferruginivarius</taxon>
    </lineage>
</organism>
<dbReference type="InterPro" id="IPR011994">
    <property type="entry name" value="Cytidylate_kinase_dom"/>
</dbReference>
<comment type="catalytic activity">
    <reaction evidence="7 8">
        <text>CMP + ATP = CDP + ADP</text>
        <dbReference type="Rhea" id="RHEA:11600"/>
        <dbReference type="ChEBI" id="CHEBI:30616"/>
        <dbReference type="ChEBI" id="CHEBI:58069"/>
        <dbReference type="ChEBI" id="CHEBI:60377"/>
        <dbReference type="ChEBI" id="CHEBI:456216"/>
        <dbReference type="EC" id="2.7.4.25"/>
    </reaction>
</comment>
<dbReference type="GO" id="GO:0036431">
    <property type="term" value="F:dCMP kinase activity"/>
    <property type="evidence" value="ECO:0007669"/>
    <property type="project" value="InterPro"/>
</dbReference>
<comment type="catalytic activity">
    <reaction evidence="6 8">
        <text>dCMP + ATP = dCDP + ADP</text>
        <dbReference type="Rhea" id="RHEA:25094"/>
        <dbReference type="ChEBI" id="CHEBI:30616"/>
        <dbReference type="ChEBI" id="CHEBI:57566"/>
        <dbReference type="ChEBI" id="CHEBI:58593"/>
        <dbReference type="ChEBI" id="CHEBI:456216"/>
        <dbReference type="EC" id="2.7.4.25"/>
    </reaction>
</comment>
<comment type="subcellular location">
    <subcellularLocation>
        <location evidence="8">Cytoplasm</location>
    </subcellularLocation>
</comment>
<evidence type="ECO:0000256" key="3">
    <source>
        <dbReference type="ARBA" id="ARBA00022741"/>
    </source>
</evidence>
<feature type="binding site" evidence="8">
    <location>
        <begin position="15"/>
        <end position="23"/>
    </location>
    <ligand>
        <name>ATP</name>
        <dbReference type="ChEBI" id="CHEBI:30616"/>
    </ligand>
</feature>
<dbReference type="Pfam" id="PF02224">
    <property type="entry name" value="Cytidylate_kin"/>
    <property type="match status" value="1"/>
</dbReference>
<evidence type="ECO:0000256" key="6">
    <source>
        <dbReference type="ARBA" id="ARBA00047615"/>
    </source>
</evidence>
<dbReference type="HAMAP" id="MF_00238">
    <property type="entry name" value="Cytidyl_kinase_type1"/>
    <property type="match status" value="1"/>
</dbReference>
<comment type="caution">
    <text evidence="10">The sequence shown here is derived from an EMBL/GenBank/DDBJ whole genome shotgun (WGS) entry which is preliminary data.</text>
</comment>
<keyword evidence="11" id="KW-1185">Reference proteome</keyword>
<dbReference type="SUPFAM" id="SSF52540">
    <property type="entry name" value="P-loop containing nucleoside triphosphate hydrolases"/>
    <property type="match status" value="1"/>
</dbReference>
<evidence type="ECO:0000259" key="9">
    <source>
        <dbReference type="Pfam" id="PF02224"/>
    </source>
</evidence>
<keyword evidence="8" id="KW-0963">Cytoplasm</keyword>
<reference evidence="10 11" key="1">
    <citation type="submission" date="2018-07" db="EMBL/GenBank/DDBJ databases">
        <title>Venubactetium sediminum gen. nov., sp. nov., isolated from a marine solar saltern.</title>
        <authorList>
            <person name="Wang S."/>
        </authorList>
    </citation>
    <scope>NUCLEOTIDE SEQUENCE [LARGE SCALE GENOMIC DNA]</scope>
    <source>
        <strain evidence="10 11">WD2A32</strain>
    </source>
</reference>
<dbReference type="GO" id="GO:0036430">
    <property type="term" value="F:CMP kinase activity"/>
    <property type="evidence" value="ECO:0007669"/>
    <property type="project" value="RHEA"/>
</dbReference>
<keyword evidence="5 8" id="KW-0067">ATP-binding</keyword>
<evidence type="ECO:0000313" key="10">
    <source>
        <dbReference type="EMBL" id="RDD60967.1"/>
    </source>
</evidence>
<dbReference type="InterPro" id="IPR027417">
    <property type="entry name" value="P-loop_NTPase"/>
</dbReference>
<evidence type="ECO:0000313" key="11">
    <source>
        <dbReference type="Proteomes" id="UP000253941"/>
    </source>
</evidence>
<dbReference type="Proteomes" id="UP000253941">
    <property type="component" value="Unassembled WGS sequence"/>
</dbReference>
<keyword evidence="4 8" id="KW-0418">Kinase</keyword>
<evidence type="ECO:0000256" key="5">
    <source>
        <dbReference type="ARBA" id="ARBA00022840"/>
    </source>
</evidence>
<keyword evidence="3 8" id="KW-0547">Nucleotide-binding</keyword>
<comment type="similarity">
    <text evidence="1 8">Belongs to the cytidylate kinase family. Type 1 subfamily.</text>
</comment>
<proteinExistence type="inferred from homology"/>
<dbReference type="EMBL" id="QPMH01000017">
    <property type="protein sequence ID" value="RDD60967.1"/>
    <property type="molecule type" value="Genomic_DNA"/>
</dbReference>
<keyword evidence="2 8" id="KW-0808">Transferase</keyword>
<evidence type="ECO:0000256" key="1">
    <source>
        <dbReference type="ARBA" id="ARBA00009427"/>
    </source>
</evidence>
<sequence>MANAPENSIIVAIDGPAAAGKGTLARRLAVEFDLACLDTGSLYRAVAAKLLASGGDPGDEAAGAAMAAGLTPEDLERPDLRGEGVGEAASQVSAIPAVRKALLAFQRDFAHHPPDGKRGAVLDGRDIGTVVCPDACAKLFVTASPEERARRRHEELLGRGEASIYARVLQDMQARDARDARRDAAPLKPADDADVLDTSELDAETAFRKARDIVARKCLHREAQDQH</sequence>
<dbReference type="InterPro" id="IPR003136">
    <property type="entry name" value="Cytidylate_kin"/>
</dbReference>
<dbReference type="GO" id="GO:0005737">
    <property type="term" value="C:cytoplasm"/>
    <property type="evidence" value="ECO:0007669"/>
    <property type="project" value="UniProtKB-SubCell"/>
</dbReference>
<name>A0A369T9W7_9PROT</name>
<dbReference type="EC" id="2.7.4.25" evidence="8"/>
<dbReference type="CDD" id="cd02020">
    <property type="entry name" value="CMPK"/>
    <property type="match status" value="1"/>
</dbReference>
<dbReference type="Gene3D" id="3.40.50.300">
    <property type="entry name" value="P-loop containing nucleotide triphosphate hydrolases"/>
    <property type="match status" value="1"/>
</dbReference>
<evidence type="ECO:0000256" key="4">
    <source>
        <dbReference type="ARBA" id="ARBA00022777"/>
    </source>
</evidence>
<evidence type="ECO:0000256" key="8">
    <source>
        <dbReference type="HAMAP-Rule" id="MF_00238"/>
    </source>
</evidence>
<dbReference type="GO" id="GO:0006220">
    <property type="term" value="P:pyrimidine nucleotide metabolic process"/>
    <property type="evidence" value="ECO:0007669"/>
    <property type="project" value="UniProtKB-UniRule"/>
</dbReference>
<dbReference type="AlphaFoldDB" id="A0A369T9W7"/>
<evidence type="ECO:0000256" key="7">
    <source>
        <dbReference type="ARBA" id="ARBA00048478"/>
    </source>
</evidence>